<dbReference type="InterPro" id="IPR010662">
    <property type="entry name" value="RBBP9/YdeN"/>
</dbReference>
<proteinExistence type="predicted"/>
<evidence type="ECO:0000313" key="1">
    <source>
        <dbReference type="EMBL" id="SFV54396.1"/>
    </source>
</evidence>
<dbReference type="InterPro" id="IPR029058">
    <property type="entry name" value="AB_hydrolase_fold"/>
</dbReference>
<reference evidence="1" key="1">
    <citation type="submission" date="2016-10" db="EMBL/GenBank/DDBJ databases">
        <authorList>
            <person name="de Groot N.N."/>
        </authorList>
    </citation>
    <scope>NUCLEOTIDE SEQUENCE</scope>
</reference>
<dbReference type="EMBL" id="FPHD01000025">
    <property type="protein sequence ID" value="SFV54396.1"/>
    <property type="molecule type" value="Genomic_DNA"/>
</dbReference>
<protein>
    <recommendedName>
        <fullName evidence="2">Serine hydrolase family protein</fullName>
    </recommendedName>
</protein>
<sequence>MQVQDKVLILHGWGGSDTPHWQAELASEIAKNYGTVSFPLLDNCHFPSKNRWMKQVKQILIDFKPDTVVCHSLANNLWFWLCQESDIREIKRLFMVSLPSLTTQEKTIKTFFPCPLPKNIYAKEVHIIVSDNDPWVKIEEAKEIASHYDATFTTLHNAGHINTDSGYGKWELIEKLVMEKR</sequence>
<organism evidence="1">
    <name type="scientific">hydrothermal vent metagenome</name>
    <dbReference type="NCBI Taxonomy" id="652676"/>
    <lineage>
        <taxon>unclassified sequences</taxon>
        <taxon>metagenomes</taxon>
        <taxon>ecological metagenomes</taxon>
    </lineage>
</organism>
<dbReference type="Pfam" id="PF06821">
    <property type="entry name" value="Ser_hydrolase"/>
    <property type="match status" value="1"/>
</dbReference>
<dbReference type="AlphaFoldDB" id="A0A1W1BLK9"/>
<gene>
    <name evidence="1" type="ORF">MNB_SV-8-821</name>
</gene>
<dbReference type="Gene3D" id="3.40.50.1820">
    <property type="entry name" value="alpha/beta hydrolase"/>
    <property type="match status" value="1"/>
</dbReference>
<dbReference type="SUPFAM" id="SSF53474">
    <property type="entry name" value="alpha/beta-Hydrolases"/>
    <property type="match status" value="1"/>
</dbReference>
<name>A0A1W1BLK9_9ZZZZ</name>
<dbReference type="GO" id="GO:0016787">
    <property type="term" value="F:hydrolase activity"/>
    <property type="evidence" value="ECO:0007669"/>
    <property type="project" value="InterPro"/>
</dbReference>
<accession>A0A1W1BLK9</accession>
<evidence type="ECO:0008006" key="2">
    <source>
        <dbReference type="Google" id="ProtNLM"/>
    </source>
</evidence>